<evidence type="ECO:0000313" key="2">
    <source>
        <dbReference type="EMBL" id="KFF13331.1"/>
    </source>
</evidence>
<dbReference type="PANTHER" id="PTHR43861">
    <property type="entry name" value="TRANS-ACONITATE 2-METHYLTRANSFERASE-RELATED"/>
    <property type="match status" value="1"/>
</dbReference>
<dbReference type="PANTHER" id="PTHR43861:SF1">
    <property type="entry name" value="TRANS-ACONITATE 2-METHYLTRANSFERASE"/>
    <property type="match status" value="1"/>
</dbReference>
<dbReference type="Gene3D" id="3.40.50.150">
    <property type="entry name" value="Vaccinia Virus protein VP39"/>
    <property type="match status" value="1"/>
</dbReference>
<dbReference type="RefSeq" id="WP_034709983.1">
    <property type="nucleotide sequence ID" value="NZ_JPRH01000002.1"/>
</dbReference>
<dbReference type="Pfam" id="PF08241">
    <property type="entry name" value="Methyltransf_11"/>
    <property type="match status" value="1"/>
</dbReference>
<dbReference type="InterPro" id="IPR029063">
    <property type="entry name" value="SAM-dependent_MTases_sf"/>
</dbReference>
<keyword evidence="2" id="KW-0489">Methyltransferase</keyword>
<evidence type="ECO:0000313" key="3">
    <source>
        <dbReference type="Proteomes" id="UP000028705"/>
    </source>
</evidence>
<dbReference type="SUPFAM" id="SSF53335">
    <property type="entry name" value="S-adenosyl-L-methionine-dependent methyltransferases"/>
    <property type="match status" value="1"/>
</dbReference>
<dbReference type="OrthoDB" id="9791837at2"/>
<dbReference type="EMBL" id="JPRH01000002">
    <property type="protein sequence ID" value="KFF13331.1"/>
    <property type="molecule type" value="Genomic_DNA"/>
</dbReference>
<dbReference type="AlphaFoldDB" id="A0A086A9G7"/>
<dbReference type="InterPro" id="IPR013216">
    <property type="entry name" value="Methyltransf_11"/>
</dbReference>
<sequence>MKENKYDSLSFFNQYEKMLRSQKGLEGAGEWHALQKMLPDFTGKTMLDLGCGFGWHCRYAIENGAKSVTGIDLSEKMLEKAREINHLEGIEYERKALEDVRYPTEKFDIILSSLTFHYIESFDVMAQNIYQWLKPNGHFVFSVEHPVFTAQGNQDWTYAEDGKKLHWPVDNYFAEGKRNTHFLGEDIVKYHRTLTTYMNSLLQQGFRIKEVIEPQPNDTMLEEFSEMKDELRRPMMLLISAEK</sequence>
<dbReference type="CDD" id="cd02440">
    <property type="entry name" value="AdoMet_MTases"/>
    <property type="match status" value="1"/>
</dbReference>
<dbReference type="STRING" id="445961.IW15_05925"/>
<feature type="domain" description="Methyltransferase type 11" evidence="1">
    <location>
        <begin position="47"/>
        <end position="141"/>
    </location>
</feature>
<reference evidence="2 3" key="1">
    <citation type="submission" date="2014-07" db="EMBL/GenBank/DDBJ databases">
        <title>Genome of Chryseobacterium soli DSM 19298.</title>
        <authorList>
            <person name="Stropko S.J."/>
            <person name="Pipes S.E."/>
            <person name="Newman J."/>
        </authorList>
    </citation>
    <scope>NUCLEOTIDE SEQUENCE [LARGE SCALE GENOMIC DNA]</scope>
    <source>
        <strain evidence="2 3">DSM 19298</strain>
    </source>
</reference>
<keyword evidence="3" id="KW-1185">Reference proteome</keyword>
<gene>
    <name evidence="2" type="ORF">IW15_05925</name>
</gene>
<protein>
    <submittedName>
        <fullName evidence="2">SAM-dependent methyltransferase</fullName>
    </submittedName>
</protein>
<keyword evidence="2" id="KW-0808">Transferase</keyword>
<proteinExistence type="predicted"/>
<accession>A0A086A9G7</accession>
<organism evidence="2 3">
    <name type="scientific">Chryseobacterium soli</name>
    <dbReference type="NCBI Taxonomy" id="445961"/>
    <lineage>
        <taxon>Bacteria</taxon>
        <taxon>Pseudomonadati</taxon>
        <taxon>Bacteroidota</taxon>
        <taxon>Flavobacteriia</taxon>
        <taxon>Flavobacteriales</taxon>
        <taxon>Weeksellaceae</taxon>
        <taxon>Chryseobacterium group</taxon>
        <taxon>Chryseobacterium</taxon>
    </lineage>
</organism>
<dbReference type="eggNOG" id="COG0500">
    <property type="taxonomic scope" value="Bacteria"/>
</dbReference>
<comment type="caution">
    <text evidence="2">The sequence shown here is derived from an EMBL/GenBank/DDBJ whole genome shotgun (WGS) entry which is preliminary data.</text>
</comment>
<evidence type="ECO:0000259" key="1">
    <source>
        <dbReference type="Pfam" id="PF08241"/>
    </source>
</evidence>
<dbReference type="GO" id="GO:0008757">
    <property type="term" value="F:S-adenosylmethionine-dependent methyltransferase activity"/>
    <property type="evidence" value="ECO:0007669"/>
    <property type="project" value="InterPro"/>
</dbReference>
<dbReference type="GO" id="GO:0032259">
    <property type="term" value="P:methylation"/>
    <property type="evidence" value="ECO:0007669"/>
    <property type="project" value="UniProtKB-KW"/>
</dbReference>
<dbReference type="Proteomes" id="UP000028705">
    <property type="component" value="Unassembled WGS sequence"/>
</dbReference>
<name>A0A086A9G7_9FLAO</name>